<dbReference type="InterPro" id="IPR024930">
    <property type="entry name" value="Skp_dom_sf"/>
</dbReference>
<name>A0A0J8GVV1_9ALTE</name>
<evidence type="ECO:0000313" key="5">
    <source>
        <dbReference type="Proteomes" id="UP000037600"/>
    </source>
</evidence>
<organism evidence="4 5">
    <name type="scientific">Catenovulum maritimum</name>
    <dbReference type="NCBI Taxonomy" id="1513271"/>
    <lineage>
        <taxon>Bacteria</taxon>
        <taxon>Pseudomonadati</taxon>
        <taxon>Pseudomonadota</taxon>
        <taxon>Gammaproteobacteria</taxon>
        <taxon>Alteromonadales</taxon>
        <taxon>Alteromonadaceae</taxon>
        <taxon>Catenovulum</taxon>
    </lineage>
</organism>
<feature type="signal peptide" evidence="3">
    <location>
        <begin position="1"/>
        <end position="25"/>
    </location>
</feature>
<comment type="caution">
    <text evidence="4">The sequence shown here is derived from an EMBL/GenBank/DDBJ whole genome shotgun (WGS) entry which is preliminary data.</text>
</comment>
<keyword evidence="5" id="KW-1185">Reference proteome</keyword>
<dbReference type="Proteomes" id="UP000037600">
    <property type="component" value="Unassembled WGS sequence"/>
</dbReference>
<dbReference type="EMBL" id="LAZL01000011">
    <property type="protein sequence ID" value="KMT65439.1"/>
    <property type="molecule type" value="Genomic_DNA"/>
</dbReference>
<evidence type="ECO:0000256" key="1">
    <source>
        <dbReference type="ARBA" id="ARBA00009091"/>
    </source>
</evidence>
<feature type="chain" id="PRO_5005298602" evidence="3">
    <location>
        <begin position="26"/>
        <end position="171"/>
    </location>
</feature>
<dbReference type="PANTHER" id="PTHR35089">
    <property type="entry name" value="CHAPERONE PROTEIN SKP"/>
    <property type="match status" value="1"/>
</dbReference>
<dbReference type="GO" id="GO:0050821">
    <property type="term" value="P:protein stabilization"/>
    <property type="evidence" value="ECO:0007669"/>
    <property type="project" value="TreeGrafter"/>
</dbReference>
<dbReference type="RefSeq" id="WP_048691702.1">
    <property type="nucleotide sequence ID" value="NZ_KQ130488.1"/>
</dbReference>
<dbReference type="Gene3D" id="3.30.910.20">
    <property type="entry name" value="Skp domain"/>
    <property type="match status" value="1"/>
</dbReference>
<dbReference type="PANTHER" id="PTHR35089:SF1">
    <property type="entry name" value="CHAPERONE PROTEIN SKP"/>
    <property type="match status" value="1"/>
</dbReference>
<comment type="similarity">
    <text evidence="1">Belongs to the Skp family.</text>
</comment>
<sequence>MKTYNKAAALLLTLASGLFALQANAADKIALVNKAAIFQNLAQASSIEADLAAEFKDRIDKVNLLKQDFDYYMAKQKKEAATLSETEKQEINKKLQSLGMEYQQTAKQLDGEMRQRQNEESNKLLVKIGQAIETFGKDGKYDLIIAREAVAYVGSDVPDVSEKVLEAINKK</sequence>
<dbReference type="SMART" id="SM00935">
    <property type="entry name" value="OmpH"/>
    <property type="match status" value="1"/>
</dbReference>
<evidence type="ECO:0000256" key="2">
    <source>
        <dbReference type="ARBA" id="ARBA00022729"/>
    </source>
</evidence>
<reference evidence="4 5" key="1">
    <citation type="submission" date="2015-04" db="EMBL/GenBank/DDBJ databases">
        <title>Draft Genome Sequence of the Novel Agar-Digesting Marine Bacterium Q1.</title>
        <authorList>
            <person name="Li Y."/>
            <person name="Li D."/>
            <person name="Chen G."/>
            <person name="Du Z."/>
        </authorList>
    </citation>
    <scope>NUCLEOTIDE SEQUENCE [LARGE SCALE GENOMIC DNA]</scope>
    <source>
        <strain evidence="4 5">Q1</strain>
    </source>
</reference>
<dbReference type="AlphaFoldDB" id="A0A0J8GVV1"/>
<protein>
    <submittedName>
        <fullName evidence="4">Membrane protein</fullName>
    </submittedName>
</protein>
<evidence type="ECO:0000256" key="3">
    <source>
        <dbReference type="SAM" id="SignalP"/>
    </source>
</evidence>
<dbReference type="STRING" id="1513271.XM47_08780"/>
<accession>A0A0J8GVV1</accession>
<dbReference type="InterPro" id="IPR005632">
    <property type="entry name" value="Chaperone_Skp"/>
</dbReference>
<evidence type="ECO:0000313" key="4">
    <source>
        <dbReference type="EMBL" id="KMT65439.1"/>
    </source>
</evidence>
<dbReference type="OrthoDB" id="5767138at2"/>
<dbReference type="GO" id="GO:0005829">
    <property type="term" value="C:cytosol"/>
    <property type="evidence" value="ECO:0007669"/>
    <property type="project" value="TreeGrafter"/>
</dbReference>
<proteinExistence type="inferred from homology"/>
<dbReference type="Pfam" id="PF03938">
    <property type="entry name" value="OmpH"/>
    <property type="match status" value="1"/>
</dbReference>
<dbReference type="GO" id="GO:0051082">
    <property type="term" value="F:unfolded protein binding"/>
    <property type="evidence" value="ECO:0007669"/>
    <property type="project" value="InterPro"/>
</dbReference>
<gene>
    <name evidence="4" type="ORF">XM47_08780</name>
</gene>
<keyword evidence="2 3" id="KW-0732">Signal</keyword>
<dbReference type="SUPFAM" id="SSF111384">
    <property type="entry name" value="OmpH-like"/>
    <property type="match status" value="1"/>
</dbReference>